<dbReference type="GO" id="GO:0044205">
    <property type="term" value="P:'de novo' UMP biosynthetic process"/>
    <property type="evidence" value="ECO:0007669"/>
    <property type="project" value="UniProtKB-UniPathway"/>
</dbReference>
<evidence type="ECO:0000313" key="12">
    <source>
        <dbReference type="EMBL" id="PVU86165.1"/>
    </source>
</evidence>
<dbReference type="OrthoDB" id="10263753at2759"/>
<dbReference type="InterPro" id="IPR001754">
    <property type="entry name" value="OMPdeCOase_dom"/>
</dbReference>
<proteinExistence type="inferred from homology"/>
<feature type="active site" description="For OMPdecase activity" evidence="8">
    <location>
        <position position="94"/>
    </location>
</feature>
<dbReference type="SMART" id="SM00934">
    <property type="entry name" value="OMPdecase"/>
    <property type="match status" value="1"/>
</dbReference>
<accession>A0A2T9Y1F6</accession>
<dbReference type="PANTHER" id="PTHR19278:SF9">
    <property type="entry name" value="URIDINE 5'-MONOPHOSPHATE SYNTHASE"/>
    <property type="match status" value="1"/>
</dbReference>
<keyword evidence="5 10" id="KW-0210">Decarboxylase</keyword>
<comment type="pathway">
    <text evidence="1 10">Pyrimidine metabolism; UMP biosynthesis via de novo pathway; UMP from orotate: step 2/2.</text>
</comment>
<keyword evidence="13" id="KW-1185">Reference proteome</keyword>
<comment type="similarity">
    <text evidence="2 10">Belongs to the OMP decarboxylase family.</text>
</comment>
<evidence type="ECO:0000256" key="9">
    <source>
        <dbReference type="PIRSR" id="PIRSR614732-2"/>
    </source>
</evidence>
<dbReference type="CDD" id="cd04725">
    <property type="entry name" value="OMP_decarboxylase_like"/>
    <property type="match status" value="1"/>
</dbReference>
<keyword evidence="6 10" id="KW-0665">Pyrimidine biosynthesis</keyword>
<feature type="domain" description="Orotidine 5'-phosphate decarboxylase" evidence="11">
    <location>
        <begin position="33"/>
        <end position="246"/>
    </location>
</feature>
<dbReference type="FunFam" id="3.20.20.70:FF:000114">
    <property type="entry name" value="Decarboxylase,orotidine phosphate"/>
    <property type="match status" value="1"/>
</dbReference>
<feature type="binding site" evidence="9">
    <location>
        <position position="39"/>
    </location>
    <ligand>
        <name>substrate</name>
    </ligand>
</feature>
<evidence type="ECO:0000256" key="7">
    <source>
        <dbReference type="ARBA" id="ARBA00023239"/>
    </source>
</evidence>
<reference evidence="12 13" key="1">
    <citation type="journal article" date="2018" name="MBio">
        <title>Comparative Genomics Reveals the Core Gene Toolbox for the Fungus-Insect Symbiosis.</title>
        <authorList>
            <person name="Wang Y."/>
            <person name="Stata M."/>
            <person name="Wang W."/>
            <person name="Stajich J.E."/>
            <person name="White M.M."/>
            <person name="Moncalvo J.M."/>
        </authorList>
    </citation>
    <scope>NUCLEOTIDE SEQUENCE [LARGE SCALE GENOMIC DNA]</scope>
    <source>
        <strain evidence="12 13">SWE-8-4</strain>
    </source>
</reference>
<dbReference type="PROSITE" id="PS00156">
    <property type="entry name" value="OMPDECASE"/>
    <property type="match status" value="1"/>
</dbReference>
<dbReference type="Gene3D" id="3.20.20.70">
    <property type="entry name" value="Aldolase class I"/>
    <property type="match status" value="1"/>
</dbReference>
<dbReference type="InterPro" id="IPR013785">
    <property type="entry name" value="Aldolase_TIM"/>
</dbReference>
<dbReference type="InterPro" id="IPR014732">
    <property type="entry name" value="OMPdecase"/>
</dbReference>
<evidence type="ECO:0000256" key="8">
    <source>
        <dbReference type="PIRSR" id="PIRSR614732-1"/>
    </source>
</evidence>
<evidence type="ECO:0000256" key="10">
    <source>
        <dbReference type="RuleBase" id="RU000512"/>
    </source>
</evidence>
<dbReference type="SUPFAM" id="SSF51366">
    <property type="entry name" value="Ribulose-phoshate binding barrel"/>
    <property type="match status" value="1"/>
</dbReference>
<organism evidence="12 13">
    <name type="scientific">Smittium simulii</name>
    <dbReference type="NCBI Taxonomy" id="133385"/>
    <lineage>
        <taxon>Eukaryota</taxon>
        <taxon>Fungi</taxon>
        <taxon>Fungi incertae sedis</taxon>
        <taxon>Zoopagomycota</taxon>
        <taxon>Kickxellomycotina</taxon>
        <taxon>Harpellomycetes</taxon>
        <taxon>Harpellales</taxon>
        <taxon>Legeriomycetaceae</taxon>
        <taxon>Smittium</taxon>
    </lineage>
</organism>
<feature type="binding site" evidence="9">
    <location>
        <position position="231"/>
    </location>
    <ligand>
        <name>substrate</name>
    </ligand>
</feature>
<evidence type="ECO:0000256" key="5">
    <source>
        <dbReference type="ARBA" id="ARBA00022793"/>
    </source>
</evidence>
<feature type="active site" description="For OMPdecase activity" evidence="8">
    <location>
        <position position="97"/>
    </location>
</feature>
<evidence type="ECO:0000256" key="4">
    <source>
        <dbReference type="ARBA" id="ARBA00021923"/>
    </source>
</evidence>
<feature type="binding site" evidence="9">
    <location>
        <position position="210"/>
    </location>
    <ligand>
        <name>substrate</name>
    </ligand>
</feature>
<feature type="binding site" evidence="9">
    <location>
        <position position="61"/>
    </location>
    <ligand>
        <name>substrate</name>
    </ligand>
</feature>
<evidence type="ECO:0000256" key="6">
    <source>
        <dbReference type="ARBA" id="ARBA00022975"/>
    </source>
</evidence>
<dbReference type="EMBL" id="MBFR01000715">
    <property type="protein sequence ID" value="PVU86165.1"/>
    <property type="molecule type" value="Genomic_DNA"/>
</dbReference>
<dbReference type="GO" id="GO:0006207">
    <property type="term" value="P:'de novo' pyrimidine nucleobase biosynthetic process"/>
    <property type="evidence" value="ECO:0007669"/>
    <property type="project" value="InterPro"/>
</dbReference>
<evidence type="ECO:0000313" key="13">
    <source>
        <dbReference type="Proteomes" id="UP000245383"/>
    </source>
</evidence>
<dbReference type="PANTHER" id="PTHR19278">
    <property type="entry name" value="OROTATE PHOSPHORIBOSYLTRANSFERASE"/>
    <property type="match status" value="1"/>
</dbReference>
<keyword evidence="7 10" id="KW-0456">Lyase</keyword>
<evidence type="ECO:0000256" key="2">
    <source>
        <dbReference type="ARBA" id="ARBA00011018"/>
    </source>
</evidence>
<comment type="catalytic activity">
    <reaction evidence="10">
        <text>orotidine 5'-phosphate + H(+) = UMP + CO2</text>
        <dbReference type="Rhea" id="RHEA:11596"/>
        <dbReference type="ChEBI" id="CHEBI:15378"/>
        <dbReference type="ChEBI" id="CHEBI:16526"/>
        <dbReference type="ChEBI" id="CHEBI:57538"/>
        <dbReference type="ChEBI" id="CHEBI:57865"/>
        <dbReference type="EC" id="4.1.1.23"/>
    </reaction>
</comment>
<feature type="binding site" evidence="9">
    <location>
        <position position="230"/>
    </location>
    <ligand>
        <name>substrate</name>
    </ligand>
</feature>
<sequence>MDYSKQTYQERAEQTPNALTKRLFSLMAEKKTNLCLSIDVTTVKEILALADKLGPYICVLKTHVDIIEDFTYSFTQSLLELAIKHNFLIFEDRKFADIGNTVKSQYGGGIYRIADWASITNCHTLPGPGIIDGLRSIGKSRGNGLLLLAEMSSADNLFSSEYTHKTVALALENRDFVFGFISQHKLTDKADFVYMTPGVNLSTNSDSLGQTYNTPETAVGVNGADVIIVGRAIYNSPDPVSCAVKYRNAGWNAYSLRTSRL</sequence>
<gene>
    <name evidence="12" type="ORF">BB561_006797</name>
</gene>
<dbReference type="GO" id="GO:0004588">
    <property type="term" value="F:orotate phosphoribosyltransferase activity"/>
    <property type="evidence" value="ECO:0007669"/>
    <property type="project" value="TreeGrafter"/>
</dbReference>
<dbReference type="NCBIfam" id="TIGR01740">
    <property type="entry name" value="pyrF"/>
    <property type="match status" value="1"/>
</dbReference>
<feature type="binding site" evidence="9">
    <location>
        <position position="152"/>
    </location>
    <ligand>
        <name>substrate</name>
    </ligand>
</feature>
<dbReference type="UniPathway" id="UPA00070">
    <property type="reaction ID" value="UER00120"/>
</dbReference>
<dbReference type="STRING" id="133385.A0A2T9Y1F6"/>
<protein>
    <recommendedName>
        <fullName evidence="4 10">Orotidine 5'-phosphate decarboxylase</fullName>
        <ecNumber evidence="3 10">4.1.1.23</ecNumber>
    </recommendedName>
</protein>
<dbReference type="Pfam" id="PF00215">
    <property type="entry name" value="OMPdecase"/>
    <property type="match status" value="1"/>
</dbReference>
<evidence type="ECO:0000256" key="3">
    <source>
        <dbReference type="ARBA" id="ARBA00012321"/>
    </source>
</evidence>
<comment type="caution">
    <text evidence="12">The sequence shown here is derived from an EMBL/GenBank/DDBJ whole genome shotgun (WGS) entry which is preliminary data.</text>
</comment>
<dbReference type="GO" id="GO:0004590">
    <property type="term" value="F:orotidine-5'-phosphate decarboxylase activity"/>
    <property type="evidence" value="ECO:0007669"/>
    <property type="project" value="UniProtKB-EC"/>
</dbReference>
<dbReference type="AlphaFoldDB" id="A0A2T9Y1F6"/>
<feature type="active site" description="For OMPdecase activity" evidence="8">
    <location>
        <position position="92"/>
    </location>
</feature>
<evidence type="ECO:0000259" key="11">
    <source>
        <dbReference type="SMART" id="SM00934"/>
    </source>
</evidence>
<dbReference type="Proteomes" id="UP000245383">
    <property type="component" value="Unassembled WGS sequence"/>
</dbReference>
<name>A0A2T9Y1F6_9FUNG</name>
<evidence type="ECO:0000256" key="1">
    <source>
        <dbReference type="ARBA" id="ARBA00004861"/>
    </source>
</evidence>
<dbReference type="InterPro" id="IPR018089">
    <property type="entry name" value="OMPdecase_AS"/>
</dbReference>
<dbReference type="InterPro" id="IPR011060">
    <property type="entry name" value="RibuloseP-bd_barrel"/>
</dbReference>
<dbReference type="EC" id="4.1.1.23" evidence="3 10"/>